<gene>
    <name evidence="1" type="ORF">Ddye_026353</name>
</gene>
<sequence length="164" mass="19046">MKGCYFPKSNFLSTKRGNSGSFLWISLIWGRLLLEKGSRWRIGNGRSVFVYKDRWILHLTTFKVFSPHVLGKDTVEADLKTANGDWRADLIRDSFSLEEADVILGFPPCYSDLLDRLLWYFEKSSGFSVRSGYWLARNSLSRPSCSGLSGFESWWNFFWKIHLP</sequence>
<evidence type="ECO:0000313" key="1">
    <source>
        <dbReference type="EMBL" id="KAK2638558.1"/>
    </source>
</evidence>
<reference evidence="1" key="1">
    <citation type="journal article" date="2023" name="Plant J.">
        <title>Genome sequences and population genomics provide insights into the demographic history, inbreeding, and mutation load of two 'living fossil' tree species of Dipteronia.</title>
        <authorList>
            <person name="Feng Y."/>
            <person name="Comes H.P."/>
            <person name="Chen J."/>
            <person name="Zhu S."/>
            <person name="Lu R."/>
            <person name="Zhang X."/>
            <person name="Li P."/>
            <person name="Qiu J."/>
            <person name="Olsen K.M."/>
            <person name="Qiu Y."/>
        </authorList>
    </citation>
    <scope>NUCLEOTIDE SEQUENCE</scope>
    <source>
        <strain evidence="1">KIB01</strain>
    </source>
</reference>
<organism evidence="1 2">
    <name type="scientific">Dipteronia dyeriana</name>
    <dbReference type="NCBI Taxonomy" id="168575"/>
    <lineage>
        <taxon>Eukaryota</taxon>
        <taxon>Viridiplantae</taxon>
        <taxon>Streptophyta</taxon>
        <taxon>Embryophyta</taxon>
        <taxon>Tracheophyta</taxon>
        <taxon>Spermatophyta</taxon>
        <taxon>Magnoliopsida</taxon>
        <taxon>eudicotyledons</taxon>
        <taxon>Gunneridae</taxon>
        <taxon>Pentapetalae</taxon>
        <taxon>rosids</taxon>
        <taxon>malvids</taxon>
        <taxon>Sapindales</taxon>
        <taxon>Sapindaceae</taxon>
        <taxon>Hippocastanoideae</taxon>
        <taxon>Acereae</taxon>
        <taxon>Dipteronia</taxon>
    </lineage>
</organism>
<protein>
    <recommendedName>
        <fullName evidence="3">Reverse transcriptase</fullName>
    </recommendedName>
</protein>
<keyword evidence="2" id="KW-1185">Reference proteome</keyword>
<evidence type="ECO:0008006" key="3">
    <source>
        <dbReference type="Google" id="ProtNLM"/>
    </source>
</evidence>
<dbReference type="AlphaFoldDB" id="A0AAD9TMU6"/>
<evidence type="ECO:0000313" key="2">
    <source>
        <dbReference type="Proteomes" id="UP001280121"/>
    </source>
</evidence>
<comment type="caution">
    <text evidence="1">The sequence shown here is derived from an EMBL/GenBank/DDBJ whole genome shotgun (WGS) entry which is preliminary data.</text>
</comment>
<proteinExistence type="predicted"/>
<dbReference type="EMBL" id="JANJYI010000008">
    <property type="protein sequence ID" value="KAK2638558.1"/>
    <property type="molecule type" value="Genomic_DNA"/>
</dbReference>
<dbReference type="Proteomes" id="UP001280121">
    <property type="component" value="Unassembled WGS sequence"/>
</dbReference>
<name>A0AAD9TMU6_9ROSI</name>
<accession>A0AAD9TMU6</accession>